<evidence type="ECO:0000313" key="3">
    <source>
        <dbReference type="EMBL" id="KAK3107450.1"/>
    </source>
</evidence>
<dbReference type="SUPFAM" id="SSF54447">
    <property type="entry name" value="ssDNA-binding transcriptional regulator domain"/>
    <property type="match status" value="1"/>
</dbReference>
<dbReference type="Proteomes" id="UP001186944">
    <property type="component" value="Unassembled WGS sequence"/>
</dbReference>
<dbReference type="InterPro" id="IPR009044">
    <property type="entry name" value="ssDNA-bd_transcriptional_reg"/>
</dbReference>
<dbReference type="GO" id="GO:0003677">
    <property type="term" value="F:DNA binding"/>
    <property type="evidence" value="ECO:0007669"/>
    <property type="project" value="InterPro"/>
</dbReference>
<comment type="caution">
    <text evidence="3">The sequence shown here is derived from an EMBL/GenBank/DDBJ whole genome shotgun (WGS) entry which is preliminary data.</text>
</comment>
<feature type="region of interest" description="Disordered" evidence="1">
    <location>
        <begin position="193"/>
        <end position="218"/>
    </location>
</feature>
<name>A0AA88YKM3_PINIB</name>
<keyword evidence="4" id="KW-1185">Reference proteome</keyword>
<feature type="compositionally biased region" description="Basic residues" evidence="1">
    <location>
        <begin position="49"/>
        <end position="58"/>
    </location>
</feature>
<feature type="region of interest" description="Disordered" evidence="1">
    <location>
        <begin position="49"/>
        <end position="70"/>
    </location>
</feature>
<feature type="compositionally biased region" description="Polar residues" evidence="1">
    <location>
        <begin position="59"/>
        <end position="68"/>
    </location>
</feature>
<protein>
    <recommendedName>
        <fullName evidence="2">Transcriptional coactivator p15 (PC4) C-terminal domain-containing protein</fullName>
    </recommendedName>
</protein>
<accession>A0AA88YKM3</accession>
<gene>
    <name evidence="3" type="ORF">FSP39_014931</name>
</gene>
<evidence type="ECO:0000256" key="1">
    <source>
        <dbReference type="SAM" id="MobiDB-lite"/>
    </source>
</evidence>
<organism evidence="3 4">
    <name type="scientific">Pinctada imbricata</name>
    <name type="common">Atlantic pearl-oyster</name>
    <name type="synonym">Pinctada martensii</name>
    <dbReference type="NCBI Taxonomy" id="66713"/>
    <lineage>
        <taxon>Eukaryota</taxon>
        <taxon>Metazoa</taxon>
        <taxon>Spiralia</taxon>
        <taxon>Lophotrochozoa</taxon>
        <taxon>Mollusca</taxon>
        <taxon>Bivalvia</taxon>
        <taxon>Autobranchia</taxon>
        <taxon>Pteriomorphia</taxon>
        <taxon>Pterioida</taxon>
        <taxon>Pterioidea</taxon>
        <taxon>Pteriidae</taxon>
        <taxon>Pinctada</taxon>
    </lineage>
</organism>
<dbReference type="GO" id="GO:0006355">
    <property type="term" value="P:regulation of DNA-templated transcription"/>
    <property type="evidence" value="ECO:0007669"/>
    <property type="project" value="InterPro"/>
</dbReference>
<dbReference type="InterPro" id="IPR003173">
    <property type="entry name" value="PC4_C"/>
</dbReference>
<dbReference type="EMBL" id="VSWD01000002">
    <property type="protein sequence ID" value="KAK3107450.1"/>
    <property type="molecule type" value="Genomic_DNA"/>
</dbReference>
<reference evidence="3" key="1">
    <citation type="submission" date="2019-08" db="EMBL/GenBank/DDBJ databases">
        <title>The improved chromosome-level genome for the pearl oyster Pinctada fucata martensii using PacBio sequencing and Hi-C.</title>
        <authorList>
            <person name="Zheng Z."/>
        </authorList>
    </citation>
    <scope>NUCLEOTIDE SEQUENCE</scope>
    <source>
        <strain evidence="3">ZZ-2019</strain>
        <tissue evidence="3">Adductor muscle</tissue>
    </source>
</reference>
<dbReference type="AlphaFoldDB" id="A0AA88YKM3"/>
<dbReference type="Gene3D" id="2.30.31.10">
    <property type="entry name" value="Transcriptional Coactivator Pc4, Chain A"/>
    <property type="match status" value="1"/>
</dbReference>
<feature type="domain" description="Transcriptional coactivator p15 (PC4) C-terminal" evidence="2">
    <location>
        <begin position="114"/>
        <end position="150"/>
    </location>
</feature>
<proteinExistence type="predicted"/>
<evidence type="ECO:0000313" key="4">
    <source>
        <dbReference type="Proteomes" id="UP001186944"/>
    </source>
</evidence>
<evidence type="ECO:0000259" key="2">
    <source>
        <dbReference type="Pfam" id="PF02229"/>
    </source>
</evidence>
<dbReference type="Pfam" id="PF02229">
    <property type="entry name" value="PC4"/>
    <property type="match status" value="1"/>
</dbReference>
<sequence>MRAFEGLRMALMKANQTDLSKLLMSNDSDEKSEYEKKLALARSLVIPTRRKRRFHKPTKTATQQQSQEPRSRWLKFESLLPDIQDYIDNIGKEDGELQWHVGGGVFVSLSPGYPTVDIRHFWKPDDAPEPIPTKKGVTLNRNKLAKLRDALEEMHESVPELKDTELCMFSESHQNQFGMLKCPECTPFGYNDQDNMSTESSQADLQDTDPIQSDSYTY</sequence>